<evidence type="ECO:0000313" key="2">
    <source>
        <dbReference type="Proteomes" id="UP000314294"/>
    </source>
</evidence>
<comment type="caution">
    <text evidence="1">The sequence shown here is derived from an EMBL/GenBank/DDBJ whole genome shotgun (WGS) entry which is preliminary data.</text>
</comment>
<name>A0A4Z2HUH3_9TELE</name>
<proteinExistence type="predicted"/>
<gene>
    <name evidence="1" type="ORF">EYF80_021127</name>
</gene>
<evidence type="ECO:0000313" key="1">
    <source>
        <dbReference type="EMBL" id="TNN68613.1"/>
    </source>
</evidence>
<protein>
    <submittedName>
        <fullName evidence="1">Uncharacterized protein</fullName>
    </submittedName>
</protein>
<keyword evidence="2" id="KW-1185">Reference proteome</keyword>
<dbReference type="AlphaFoldDB" id="A0A4Z2HUH3"/>
<dbReference type="EMBL" id="SRLO01000187">
    <property type="protein sequence ID" value="TNN68613.1"/>
    <property type="molecule type" value="Genomic_DNA"/>
</dbReference>
<dbReference type="Proteomes" id="UP000314294">
    <property type="component" value="Unassembled WGS sequence"/>
</dbReference>
<organism evidence="1 2">
    <name type="scientific">Liparis tanakae</name>
    <name type="common">Tanaka's snailfish</name>
    <dbReference type="NCBI Taxonomy" id="230148"/>
    <lineage>
        <taxon>Eukaryota</taxon>
        <taxon>Metazoa</taxon>
        <taxon>Chordata</taxon>
        <taxon>Craniata</taxon>
        <taxon>Vertebrata</taxon>
        <taxon>Euteleostomi</taxon>
        <taxon>Actinopterygii</taxon>
        <taxon>Neopterygii</taxon>
        <taxon>Teleostei</taxon>
        <taxon>Neoteleostei</taxon>
        <taxon>Acanthomorphata</taxon>
        <taxon>Eupercaria</taxon>
        <taxon>Perciformes</taxon>
        <taxon>Cottioidei</taxon>
        <taxon>Cottales</taxon>
        <taxon>Liparidae</taxon>
        <taxon>Liparis</taxon>
    </lineage>
</organism>
<sequence>MAFSQAMTVPDMHSMMSHGLMGKANGAVDNSRLPLCSGESAFIHWRASPATGAPKEPFTASDSFIISMLSSFCPVDFQSGLGRRCSDALCFHTSCGRELSPDSVRSLIGVERWDTEPSSSRSSSESSSDVLLMASSLGGGGALAAVFLWSSVSSLLLLLLHISTNGHND</sequence>
<accession>A0A4Z2HUH3</accession>
<reference evidence="1 2" key="1">
    <citation type="submission" date="2019-03" db="EMBL/GenBank/DDBJ databases">
        <title>First draft genome of Liparis tanakae, snailfish: a comprehensive survey of snailfish specific genes.</title>
        <authorList>
            <person name="Kim W."/>
            <person name="Song I."/>
            <person name="Jeong J.-H."/>
            <person name="Kim D."/>
            <person name="Kim S."/>
            <person name="Ryu S."/>
            <person name="Song J.Y."/>
            <person name="Lee S.K."/>
        </authorList>
    </citation>
    <scope>NUCLEOTIDE SEQUENCE [LARGE SCALE GENOMIC DNA]</scope>
    <source>
        <tissue evidence="1">Muscle</tissue>
    </source>
</reference>